<dbReference type="InterPro" id="IPR009915">
    <property type="entry name" value="NnrU_dom"/>
</dbReference>
<dbReference type="PANTHER" id="PTHR35988:SF2">
    <property type="entry name" value="15-CIS-ZETA-CAROTENE ISOMERASE, CHLOROPLASTIC"/>
    <property type="match status" value="1"/>
</dbReference>
<feature type="domain" description="NnrU" evidence="6">
    <location>
        <begin position="8"/>
        <end position="227"/>
    </location>
</feature>
<feature type="transmembrane region" description="Helical" evidence="5">
    <location>
        <begin position="77"/>
        <end position="95"/>
    </location>
</feature>
<dbReference type="Proteomes" id="UP000476030">
    <property type="component" value="Unassembled WGS sequence"/>
</dbReference>
<evidence type="ECO:0000256" key="3">
    <source>
        <dbReference type="ARBA" id="ARBA00022989"/>
    </source>
</evidence>
<dbReference type="Pfam" id="PF07298">
    <property type="entry name" value="NnrU"/>
    <property type="match status" value="1"/>
</dbReference>
<gene>
    <name evidence="7" type="ORF">GQE98_11505</name>
</gene>
<proteinExistence type="predicted"/>
<sequence length="230" mass="24986">MTGTLGALILAALAFLSIHIVPSSVLRERVVSRIGEKAYMAGFSLLSIIILIWLVMAYRAAPFGEMLWDAGNGGRHFAMLLMLLASIMFFSAVTSPNPTAVGADKLLGKESAYSGINAITRHPMMWSFMLWSIAHIVNNGDFTSIVFFGTFGLLAFVGTFLIDAKKARQLKDGWGAYEARTSNIPFAAIIQGRATLSIKPLWWRILLGVVLFAALYLLHPLVIGVSPGPV</sequence>
<evidence type="ECO:0000256" key="1">
    <source>
        <dbReference type="ARBA" id="ARBA00004141"/>
    </source>
</evidence>
<comment type="caution">
    <text evidence="7">The sequence shown here is derived from an EMBL/GenBank/DDBJ whole genome shotgun (WGS) entry which is preliminary data.</text>
</comment>
<evidence type="ECO:0000259" key="6">
    <source>
        <dbReference type="Pfam" id="PF07298"/>
    </source>
</evidence>
<evidence type="ECO:0000256" key="4">
    <source>
        <dbReference type="ARBA" id="ARBA00023136"/>
    </source>
</evidence>
<feature type="transmembrane region" description="Helical" evidence="5">
    <location>
        <begin position="37"/>
        <end position="56"/>
    </location>
</feature>
<dbReference type="EMBL" id="WTUW01000002">
    <property type="protein sequence ID" value="MZR31257.1"/>
    <property type="molecule type" value="Genomic_DNA"/>
</dbReference>
<reference evidence="7 8" key="1">
    <citation type="submission" date="2019-12" db="EMBL/GenBank/DDBJ databases">
        <title>Snethiella sp. nov. sp. isolated from sea sand.</title>
        <authorList>
            <person name="Kim J."/>
            <person name="Jeong S.E."/>
            <person name="Jung H.S."/>
            <person name="Jeon C.O."/>
        </authorList>
    </citation>
    <scope>NUCLEOTIDE SEQUENCE [LARGE SCALE GENOMIC DNA]</scope>
    <source>
        <strain evidence="7 8">DP05</strain>
    </source>
</reference>
<organism evidence="7 8">
    <name type="scientific">Sneathiella litorea</name>
    <dbReference type="NCBI Taxonomy" id="2606216"/>
    <lineage>
        <taxon>Bacteria</taxon>
        <taxon>Pseudomonadati</taxon>
        <taxon>Pseudomonadota</taxon>
        <taxon>Alphaproteobacteria</taxon>
        <taxon>Sneathiellales</taxon>
        <taxon>Sneathiellaceae</taxon>
        <taxon>Sneathiella</taxon>
    </lineage>
</organism>
<protein>
    <recommendedName>
        <fullName evidence="6">NnrU domain-containing protein</fullName>
    </recommendedName>
</protein>
<evidence type="ECO:0000313" key="8">
    <source>
        <dbReference type="Proteomes" id="UP000476030"/>
    </source>
</evidence>
<accession>A0A6L8WAR6</accession>
<dbReference type="PANTHER" id="PTHR35988">
    <property type="entry name" value="15-CIS-ZETA-CAROTENE ISOMERASE, CHLOROPLASTIC"/>
    <property type="match status" value="1"/>
</dbReference>
<evidence type="ECO:0000256" key="5">
    <source>
        <dbReference type="SAM" id="Phobius"/>
    </source>
</evidence>
<feature type="transmembrane region" description="Helical" evidence="5">
    <location>
        <begin position="142"/>
        <end position="162"/>
    </location>
</feature>
<dbReference type="Gene3D" id="1.20.120.1630">
    <property type="match status" value="1"/>
</dbReference>
<keyword evidence="2 5" id="KW-0812">Transmembrane</keyword>
<keyword evidence="8" id="KW-1185">Reference proteome</keyword>
<name>A0A6L8WAR6_9PROT</name>
<dbReference type="GO" id="GO:0090471">
    <property type="term" value="F:9,15,9'-tri-cis-zeta-carotene isomerase activity"/>
    <property type="evidence" value="ECO:0007669"/>
    <property type="project" value="TreeGrafter"/>
</dbReference>
<feature type="transmembrane region" description="Helical" evidence="5">
    <location>
        <begin position="201"/>
        <end position="223"/>
    </location>
</feature>
<evidence type="ECO:0000313" key="7">
    <source>
        <dbReference type="EMBL" id="MZR31257.1"/>
    </source>
</evidence>
<evidence type="ECO:0000256" key="2">
    <source>
        <dbReference type="ARBA" id="ARBA00022692"/>
    </source>
</evidence>
<dbReference type="GO" id="GO:0016020">
    <property type="term" value="C:membrane"/>
    <property type="evidence" value="ECO:0007669"/>
    <property type="project" value="UniProtKB-SubCell"/>
</dbReference>
<dbReference type="RefSeq" id="WP_161315780.1">
    <property type="nucleotide sequence ID" value="NZ_WTUW01000002.1"/>
</dbReference>
<dbReference type="AlphaFoldDB" id="A0A6L8WAR6"/>
<keyword evidence="3 5" id="KW-1133">Transmembrane helix</keyword>
<comment type="subcellular location">
    <subcellularLocation>
        <location evidence="1">Membrane</location>
        <topology evidence="1">Multi-pass membrane protein</topology>
    </subcellularLocation>
</comment>
<keyword evidence="4 5" id="KW-0472">Membrane</keyword>